<name>A0A916XF55_9BURK</name>
<feature type="signal peptide" evidence="1">
    <location>
        <begin position="1"/>
        <end position="20"/>
    </location>
</feature>
<dbReference type="Proteomes" id="UP000637423">
    <property type="component" value="Unassembled WGS sequence"/>
</dbReference>
<feature type="chain" id="PRO_5036765359" description="SH3 domain-containing protein" evidence="1">
    <location>
        <begin position="21"/>
        <end position="122"/>
    </location>
</feature>
<comment type="caution">
    <text evidence="2">The sequence shown here is derived from an EMBL/GenBank/DDBJ whole genome shotgun (WGS) entry which is preliminary data.</text>
</comment>
<keyword evidence="1" id="KW-0732">Signal</keyword>
<sequence length="122" mass="13585">MRPRSITLYLAMLISPYAGATESVCAKASVKAEKEKILVPAYMSGRKVIGKGEAYFYTAPDEQCQVKNIFIIPNDVVQAYSDVENFTYVIYWNVKGKDVSGWMLSSRLVDTGTGIGPNYEQK</sequence>
<proteinExistence type="predicted"/>
<dbReference type="AlphaFoldDB" id="A0A916XF55"/>
<reference evidence="2" key="2">
    <citation type="submission" date="2020-09" db="EMBL/GenBank/DDBJ databases">
        <authorList>
            <person name="Sun Q."/>
            <person name="Zhou Y."/>
        </authorList>
    </citation>
    <scope>NUCLEOTIDE SEQUENCE</scope>
    <source>
        <strain evidence="2">CGMCC 1.10998</strain>
    </source>
</reference>
<evidence type="ECO:0000313" key="2">
    <source>
        <dbReference type="EMBL" id="GGC66033.1"/>
    </source>
</evidence>
<accession>A0A916XF55</accession>
<evidence type="ECO:0000256" key="1">
    <source>
        <dbReference type="SAM" id="SignalP"/>
    </source>
</evidence>
<protein>
    <recommendedName>
        <fullName evidence="4">SH3 domain-containing protein</fullName>
    </recommendedName>
</protein>
<keyword evidence="3" id="KW-1185">Reference proteome</keyword>
<dbReference type="EMBL" id="BMED01000001">
    <property type="protein sequence ID" value="GGC66033.1"/>
    <property type="molecule type" value="Genomic_DNA"/>
</dbReference>
<organism evidence="2 3">
    <name type="scientific">Undibacterium terreum</name>
    <dbReference type="NCBI Taxonomy" id="1224302"/>
    <lineage>
        <taxon>Bacteria</taxon>
        <taxon>Pseudomonadati</taxon>
        <taxon>Pseudomonadota</taxon>
        <taxon>Betaproteobacteria</taxon>
        <taxon>Burkholderiales</taxon>
        <taxon>Oxalobacteraceae</taxon>
        <taxon>Undibacterium</taxon>
    </lineage>
</organism>
<gene>
    <name evidence="2" type="ORF">GCM10011396_11260</name>
</gene>
<evidence type="ECO:0008006" key="4">
    <source>
        <dbReference type="Google" id="ProtNLM"/>
    </source>
</evidence>
<evidence type="ECO:0000313" key="3">
    <source>
        <dbReference type="Proteomes" id="UP000637423"/>
    </source>
</evidence>
<reference evidence="2" key="1">
    <citation type="journal article" date="2014" name="Int. J. Syst. Evol. Microbiol.">
        <title>Complete genome sequence of Corynebacterium casei LMG S-19264T (=DSM 44701T), isolated from a smear-ripened cheese.</title>
        <authorList>
            <consortium name="US DOE Joint Genome Institute (JGI-PGF)"/>
            <person name="Walter F."/>
            <person name="Albersmeier A."/>
            <person name="Kalinowski J."/>
            <person name="Ruckert C."/>
        </authorList>
    </citation>
    <scope>NUCLEOTIDE SEQUENCE</scope>
    <source>
        <strain evidence="2">CGMCC 1.10998</strain>
    </source>
</reference>